<dbReference type="AlphaFoldDB" id="A0A2S4PP86"/>
<evidence type="ECO:0000259" key="2">
    <source>
        <dbReference type="Pfam" id="PF19343"/>
    </source>
</evidence>
<dbReference type="STRING" id="225359.A0A2S4PP86"/>
<reference evidence="3 4" key="1">
    <citation type="submission" date="2017-10" db="EMBL/GenBank/DDBJ databases">
        <title>Development of genomic resources for the powdery mildew, Erysiphe pulchra.</title>
        <authorList>
            <person name="Wadl P.A."/>
            <person name="Mack B.M."/>
            <person name="Moore G."/>
            <person name="Beltz S.B."/>
        </authorList>
    </citation>
    <scope>NUCLEOTIDE SEQUENCE [LARGE SCALE GENOMIC DNA]</scope>
    <source>
        <strain evidence="3">Cflorida</strain>
    </source>
</reference>
<dbReference type="SUPFAM" id="SSF55394">
    <property type="entry name" value="Bactericidal permeability-increasing protein, BPI"/>
    <property type="match status" value="1"/>
</dbReference>
<evidence type="ECO:0000313" key="3">
    <source>
        <dbReference type="EMBL" id="POS83850.1"/>
    </source>
</evidence>
<dbReference type="PANTHER" id="PTHR31138">
    <property type="entry name" value="CHROMOSOME 19, WHOLE GENOME SHOTGUN SEQUENCE"/>
    <property type="match status" value="1"/>
</dbReference>
<comment type="caution">
    <text evidence="3">The sequence shown here is derived from an EMBL/GenBank/DDBJ whole genome shotgun (WGS) entry which is preliminary data.</text>
</comment>
<name>A0A2S4PP86_9PEZI</name>
<gene>
    <name evidence="3" type="ORF">EPUL_005327</name>
</gene>
<keyword evidence="4" id="KW-1185">Reference proteome</keyword>
<dbReference type="GO" id="GO:0008289">
    <property type="term" value="F:lipid binding"/>
    <property type="evidence" value="ECO:0007669"/>
    <property type="project" value="InterPro"/>
</dbReference>
<dbReference type="InterPro" id="IPR045967">
    <property type="entry name" value="HAM1-like_N"/>
</dbReference>
<evidence type="ECO:0000256" key="1">
    <source>
        <dbReference type="SAM" id="MobiDB-lite"/>
    </source>
</evidence>
<dbReference type="Proteomes" id="UP000237438">
    <property type="component" value="Unassembled WGS sequence"/>
</dbReference>
<dbReference type="InterPro" id="IPR017943">
    <property type="entry name" value="Bactericidal_perm-incr_a/b_dom"/>
</dbReference>
<accession>A0A2S4PP86</accession>
<dbReference type="EMBL" id="PEDP01001313">
    <property type="protein sequence ID" value="POS83850.1"/>
    <property type="molecule type" value="Genomic_DNA"/>
</dbReference>
<protein>
    <recommendedName>
        <fullName evidence="2">HAM1-like N-terminal domain-containing protein</fullName>
    </recommendedName>
</protein>
<dbReference type="Pfam" id="PF19343">
    <property type="entry name" value="HAM1_N"/>
    <property type="match status" value="1"/>
</dbReference>
<evidence type="ECO:0000313" key="4">
    <source>
        <dbReference type="Proteomes" id="UP000237438"/>
    </source>
</evidence>
<sequence length="743" mass="85540">MSCWGTRNESSMDDQEPLLAQYEDETRLQQNAHRKMHSYQIIRALSKGYLPSTEQTIINFRTLLASDFLNPDTTGLSSSSKTLMKNFKEWIKRFIQLLKNKNEENQIQDLIYLLIHARVLLETGSITQKISDSKVKADTSAVFESIRTASSLLLTNSDLRIFLYDLNLISRQVFADFSHTVSYTAESMANKLEKSNNGENDKNKSGNFEEAEASRHDLNAEIGEIGNIITHGAKETRVGVKESIKENFSGEQRKILIQRLKTAVTKLRTKKDYSDSIKIISLLIKRYAKIYSRAADHTMSEVQNDINTNESFELAMKNIWSLLTSFGDKHVWNELQTRFNKVIEHSNIDHDFELLCKELSNMFEQMFTDPVFFDSAKERFDTLKLEKVDIGANRSLRKDIEALLDQIREAFYSVANDQDVSQLLETTVSIFTTIFQRDNIINSELLNDLYTVLIPHFIKVIQYIPIPRLEISAPKVDLLVENLIIEPGHTINQSSFLPFHLKIQLFNELNLHKARFQTVSALESVVKIRLEGISIRAEEIGYWLRTKIGFFWFTDEGIASIEMDERGMDIELEIEIGRESVEKILTLKDVNVKIHNFTYFLRKSKFSCLAWCLKPLIRTILRVNFEHQLAKSIGDFFHATNRELLFARERLRATRISNPQDLRTFVEAVITRLKPKDDPNIQTSIGIRGAAQDRGNIFAGRYAPGSIVKLWDEEVTRVGDLVEENAGAQIWRNKVFDVQALRT</sequence>
<feature type="domain" description="HAM1-like N-terminal" evidence="2">
    <location>
        <begin position="199"/>
        <end position="575"/>
    </location>
</feature>
<organism evidence="3 4">
    <name type="scientific">Erysiphe pulchra</name>
    <dbReference type="NCBI Taxonomy" id="225359"/>
    <lineage>
        <taxon>Eukaryota</taxon>
        <taxon>Fungi</taxon>
        <taxon>Dikarya</taxon>
        <taxon>Ascomycota</taxon>
        <taxon>Pezizomycotina</taxon>
        <taxon>Leotiomycetes</taxon>
        <taxon>Erysiphales</taxon>
        <taxon>Erysiphaceae</taxon>
        <taxon>Erysiphe</taxon>
    </lineage>
</organism>
<dbReference type="PANTHER" id="PTHR31138:SF4">
    <property type="entry name" value="DUF5923 DOMAIN-CONTAINING PROTEIN"/>
    <property type="match status" value="1"/>
</dbReference>
<dbReference type="OrthoDB" id="5407957at2759"/>
<feature type="compositionally biased region" description="Basic and acidic residues" evidence="1">
    <location>
        <begin position="192"/>
        <end position="204"/>
    </location>
</feature>
<proteinExistence type="predicted"/>
<feature type="region of interest" description="Disordered" evidence="1">
    <location>
        <begin position="192"/>
        <end position="212"/>
    </location>
</feature>